<dbReference type="EMBL" id="LAZR01016387">
    <property type="protein sequence ID" value="KKM04744.1"/>
    <property type="molecule type" value="Genomic_DNA"/>
</dbReference>
<feature type="non-terminal residue" evidence="2">
    <location>
        <position position="1"/>
    </location>
</feature>
<dbReference type="AlphaFoldDB" id="A0A0F9H127"/>
<evidence type="ECO:0000256" key="1">
    <source>
        <dbReference type="SAM" id="MobiDB-lite"/>
    </source>
</evidence>
<feature type="region of interest" description="Disordered" evidence="1">
    <location>
        <begin position="337"/>
        <end position="361"/>
    </location>
</feature>
<organism evidence="2">
    <name type="scientific">marine sediment metagenome</name>
    <dbReference type="NCBI Taxonomy" id="412755"/>
    <lineage>
        <taxon>unclassified sequences</taxon>
        <taxon>metagenomes</taxon>
        <taxon>ecological metagenomes</taxon>
    </lineage>
</organism>
<comment type="caution">
    <text evidence="2">The sequence shown here is derived from an EMBL/GenBank/DDBJ whole genome shotgun (WGS) entry which is preliminary data.</text>
</comment>
<sequence length="361" mass="40507">AEQVVFQETDVLSLTLAGIGFNPYPTSPNRLLREEWKDTTGKDFNDEVDWIVADSHPELSIEFSPMVAASNASSLKFGSLSALRRDRIEEFRGQEEVKSGLERDATDFLAGKDVGIALINDWLDHQANMSAVVSFNVFGDDRQAETPEGKALQAWGEVQPSDEKYRDAITRDVDRDAYRADKEAAFAKIRRVYPELADALEARTRAVSPNLIKVEPEILAALDSLSGYRQIDRWFGIDKEMENKAEDIHQLVEIKRDEFAIQGFLNVDGGTVYRVLMEERPDIPLNVWQAAWVVRPGADTSYRNPEADKYLIDNEDKLRKLFPGLYRRELLATIGTGVGAPSTSSGRTLSPALRSRLGLEQ</sequence>
<protein>
    <submittedName>
        <fullName evidence="2">Uncharacterized protein</fullName>
    </submittedName>
</protein>
<reference evidence="2" key="1">
    <citation type="journal article" date="2015" name="Nature">
        <title>Complex archaea that bridge the gap between prokaryotes and eukaryotes.</title>
        <authorList>
            <person name="Spang A."/>
            <person name="Saw J.H."/>
            <person name="Jorgensen S.L."/>
            <person name="Zaremba-Niedzwiedzka K."/>
            <person name="Martijn J."/>
            <person name="Lind A.E."/>
            <person name="van Eijk R."/>
            <person name="Schleper C."/>
            <person name="Guy L."/>
            <person name="Ettema T.J."/>
        </authorList>
    </citation>
    <scope>NUCLEOTIDE SEQUENCE</scope>
</reference>
<proteinExistence type="predicted"/>
<evidence type="ECO:0000313" key="2">
    <source>
        <dbReference type="EMBL" id="KKM04744.1"/>
    </source>
</evidence>
<accession>A0A0F9H127</accession>
<name>A0A0F9H127_9ZZZZ</name>
<gene>
    <name evidence="2" type="ORF">LCGC14_1761130</name>
</gene>